<dbReference type="InterPro" id="IPR036514">
    <property type="entry name" value="SGNH_hydro_sf"/>
</dbReference>
<dbReference type="Gene3D" id="3.40.50.1110">
    <property type="entry name" value="SGNH hydrolase"/>
    <property type="match status" value="1"/>
</dbReference>
<feature type="domain" description="Sialate O-acetylesterase" evidence="2">
    <location>
        <begin position="52"/>
        <end position="305"/>
    </location>
</feature>
<dbReference type="GO" id="GO:0016787">
    <property type="term" value="F:hydrolase activity"/>
    <property type="evidence" value="ECO:0007669"/>
    <property type="project" value="UniProtKB-KW"/>
</dbReference>
<evidence type="ECO:0000313" key="4">
    <source>
        <dbReference type="Proteomes" id="UP000093000"/>
    </source>
</evidence>
<dbReference type="Pfam" id="PF03629">
    <property type="entry name" value="SASA"/>
    <property type="match status" value="1"/>
</dbReference>
<protein>
    <recommendedName>
        <fullName evidence="2">Sialate O-acetylesterase domain-containing protein</fullName>
    </recommendedName>
</protein>
<sequence>MLYRLNEILLNQVLQRDSVTNCAAVIVDKEHVVRFEAGGPYFIQNKGPFYVGDVWVMAGQSNMRGHGLYYDPFTNQDLREPLKHSQLFLFDSSEQWLPFTYDPSHRLSISPRTVHHTLPDPTVKDPALLTYRGASLTNGFANAYQQLHPKVPLGLIACAHGGTSLYDWRPTVNEPDTSLYGAMIDKIKRSGHHVCGILWYQGESDATDPSFACHYAHKFKQWLANVRTDLSNPDLPVAMVQIGPHRLDKPNMIDLWDIVQDQQRQLFGITPFTAGAASLDADLDDRLHISARSLTVIGKRLAYAAEKARLGQGASATPLPSRAYCQSFSFHQLTMMTVVIEFDHLDTPWQLALNQQVSGFSLAVNETNEPVGLLKAMIEDPQKGSVRLYLISPTKNDLVINYGIHSSSGNLITTDGRALPAFYNFPVNNTQ</sequence>
<dbReference type="PANTHER" id="PTHR31988">
    <property type="entry name" value="ESTERASE, PUTATIVE (DUF303)-RELATED"/>
    <property type="match status" value="1"/>
</dbReference>
<dbReference type="PANTHER" id="PTHR31988:SF19">
    <property type="entry name" value="9-O-ACETYL-N-ACETYLNEURAMINIC ACID DEACETYLASE-RELATED"/>
    <property type="match status" value="1"/>
</dbReference>
<dbReference type="InterPro" id="IPR052940">
    <property type="entry name" value="Carb_Esterase_6"/>
</dbReference>
<dbReference type="InterPro" id="IPR005181">
    <property type="entry name" value="SASA"/>
</dbReference>
<dbReference type="EMBL" id="LUGH01000074">
    <property type="protein sequence ID" value="OBZ89870.1"/>
    <property type="molecule type" value="Genomic_DNA"/>
</dbReference>
<accession>A0A1C7NLM2</accession>
<name>A0A1C7NLM2_9FUNG</name>
<evidence type="ECO:0000313" key="3">
    <source>
        <dbReference type="EMBL" id="OBZ89870.1"/>
    </source>
</evidence>
<dbReference type="OrthoDB" id="42638at2759"/>
<gene>
    <name evidence="3" type="ORF">A0J61_02072</name>
</gene>
<organism evidence="3 4">
    <name type="scientific">Choanephora cucurbitarum</name>
    <dbReference type="NCBI Taxonomy" id="101091"/>
    <lineage>
        <taxon>Eukaryota</taxon>
        <taxon>Fungi</taxon>
        <taxon>Fungi incertae sedis</taxon>
        <taxon>Mucoromycota</taxon>
        <taxon>Mucoromycotina</taxon>
        <taxon>Mucoromycetes</taxon>
        <taxon>Mucorales</taxon>
        <taxon>Mucorineae</taxon>
        <taxon>Choanephoraceae</taxon>
        <taxon>Choanephoroideae</taxon>
        <taxon>Choanephora</taxon>
    </lineage>
</organism>
<reference evidence="3 4" key="1">
    <citation type="submission" date="2016-03" db="EMBL/GenBank/DDBJ databases">
        <title>Choanephora cucurbitarum.</title>
        <authorList>
            <person name="Min B."/>
            <person name="Park H."/>
            <person name="Park J.-H."/>
            <person name="Shin H.-D."/>
            <person name="Choi I.-G."/>
        </authorList>
    </citation>
    <scope>NUCLEOTIDE SEQUENCE [LARGE SCALE GENOMIC DNA]</scope>
    <source>
        <strain evidence="3 4">KUS-F28377</strain>
    </source>
</reference>
<proteinExistence type="predicted"/>
<dbReference type="AlphaFoldDB" id="A0A1C7NLM2"/>
<comment type="caution">
    <text evidence="3">The sequence shown here is derived from an EMBL/GenBank/DDBJ whole genome shotgun (WGS) entry which is preliminary data.</text>
</comment>
<dbReference type="SUPFAM" id="SSF52266">
    <property type="entry name" value="SGNH hydrolase"/>
    <property type="match status" value="1"/>
</dbReference>
<dbReference type="Proteomes" id="UP000093000">
    <property type="component" value="Unassembled WGS sequence"/>
</dbReference>
<evidence type="ECO:0000259" key="2">
    <source>
        <dbReference type="Pfam" id="PF03629"/>
    </source>
</evidence>
<dbReference type="InParanoid" id="A0A1C7NLM2"/>
<evidence type="ECO:0000256" key="1">
    <source>
        <dbReference type="ARBA" id="ARBA00022801"/>
    </source>
</evidence>
<keyword evidence="1" id="KW-0378">Hydrolase</keyword>
<keyword evidence="4" id="KW-1185">Reference proteome</keyword>